<evidence type="ECO:0000256" key="2">
    <source>
        <dbReference type="SAM" id="Phobius"/>
    </source>
</evidence>
<keyword evidence="4" id="KW-1185">Reference proteome</keyword>
<keyword evidence="2" id="KW-0812">Transmembrane</keyword>
<protein>
    <submittedName>
        <fullName evidence="3">Uncharacterized protein</fullName>
    </submittedName>
</protein>
<gene>
    <name evidence="3" type="ORF">Voc01_040870</name>
</gene>
<feature type="compositionally biased region" description="Low complexity" evidence="1">
    <location>
        <begin position="93"/>
        <end position="110"/>
    </location>
</feature>
<dbReference type="RefSeq" id="WP_203929103.1">
    <property type="nucleotide sequence ID" value="NZ_BOPH01000056.1"/>
</dbReference>
<feature type="compositionally biased region" description="Low complexity" evidence="1">
    <location>
        <begin position="301"/>
        <end position="313"/>
    </location>
</feature>
<name>A0A8J3ZX85_9ACTN</name>
<evidence type="ECO:0000256" key="1">
    <source>
        <dbReference type="SAM" id="MobiDB-lite"/>
    </source>
</evidence>
<dbReference type="EMBL" id="BOPH01000056">
    <property type="protein sequence ID" value="GIJ69170.1"/>
    <property type="molecule type" value="Genomic_DNA"/>
</dbReference>
<accession>A0A8J3ZX85</accession>
<feature type="region of interest" description="Disordered" evidence="1">
    <location>
        <begin position="284"/>
        <end position="313"/>
    </location>
</feature>
<feature type="transmembrane region" description="Helical" evidence="2">
    <location>
        <begin position="20"/>
        <end position="45"/>
    </location>
</feature>
<dbReference type="AlphaFoldDB" id="A0A8J3ZX85"/>
<evidence type="ECO:0000313" key="3">
    <source>
        <dbReference type="EMBL" id="GIJ69170.1"/>
    </source>
</evidence>
<comment type="caution">
    <text evidence="3">The sequence shown here is derived from an EMBL/GenBank/DDBJ whole genome shotgun (WGS) entry which is preliminary data.</text>
</comment>
<proteinExistence type="predicted"/>
<keyword evidence="2" id="KW-0472">Membrane</keyword>
<feature type="region of interest" description="Disordered" evidence="1">
    <location>
        <begin position="56"/>
        <end position="125"/>
    </location>
</feature>
<evidence type="ECO:0000313" key="4">
    <source>
        <dbReference type="Proteomes" id="UP000635606"/>
    </source>
</evidence>
<keyword evidence="2" id="KW-1133">Transmembrane helix</keyword>
<feature type="compositionally biased region" description="Low complexity" evidence="1">
    <location>
        <begin position="67"/>
        <end position="76"/>
    </location>
</feature>
<reference evidence="3" key="1">
    <citation type="submission" date="2021-01" db="EMBL/GenBank/DDBJ databases">
        <title>Whole genome shotgun sequence of Virgisporangium ochraceum NBRC 16418.</title>
        <authorList>
            <person name="Komaki H."/>
            <person name="Tamura T."/>
        </authorList>
    </citation>
    <scope>NUCLEOTIDE SEQUENCE</scope>
    <source>
        <strain evidence="3">NBRC 16418</strain>
    </source>
</reference>
<dbReference type="Proteomes" id="UP000635606">
    <property type="component" value="Unassembled WGS sequence"/>
</dbReference>
<sequence length="313" mass="33475">MITHDVPLAWTPGEQTEVPVLIVYAIVTGSGLVIVLGTGLVAWWLHRRARRREAGLGRVPRPRGARRVPAATAAPAESPDIDGPAVAGPIEVTAAASAPTVPAPRTADSRPTPRRTPDPRWTNGASGEYVLLRAASARAQTVANQARHSSQEAASRLDTAERFYEEARKAHADALAAAPEPVPSNGSDAERDVARAALDAYRRGHLSAEELRRIWFGTSGWDARHEEAEQRTREFRAAEVQARQRYHIALAKARAARQAEYVADTAVRALGAETAAAATELAAAHDNAQPRRGWLRNRSQAAAPANAPAPTAG</sequence>
<organism evidence="3 4">
    <name type="scientific">Virgisporangium ochraceum</name>
    <dbReference type="NCBI Taxonomy" id="65505"/>
    <lineage>
        <taxon>Bacteria</taxon>
        <taxon>Bacillati</taxon>
        <taxon>Actinomycetota</taxon>
        <taxon>Actinomycetes</taxon>
        <taxon>Micromonosporales</taxon>
        <taxon>Micromonosporaceae</taxon>
        <taxon>Virgisporangium</taxon>
    </lineage>
</organism>